<accession>A0A7S4FRN3</accession>
<protein>
    <submittedName>
        <fullName evidence="1">Uncharacterized protein</fullName>
    </submittedName>
</protein>
<name>A0A7S4FRN3_9EUGL</name>
<sequence>MVQGLCTGVLWRNPYWSWYTPETHFNTGAAIIFPSSPVIPEDHLFVFKLPLPATVCNGQTHGSPVSNSNVRVTLQISNKWGNAEFGVQCRGHGSVNRQPIDVLVLRVALQLSSREQRHSRAGQTANGTAPQL</sequence>
<dbReference type="AlphaFoldDB" id="A0A7S4FRN3"/>
<evidence type="ECO:0000313" key="1">
    <source>
        <dbReference type="EMBL" id="CAE0811380.1"/>
    </source>
</evidence>
<proteinExistence type="predicted"/>
<dbReference type="EMBL" id="HBJA01063814">
    <property type="protein sequence ID" value="CAE0811380.1"/>
    <property type="molecule type" value="Transcribed_RNA"/>
</dbReference>
<organism evidence="1">
    <name type="scientific">Eutreptiella gymnastica</name>
    <dbReference type="NCBI Taxonomy" id="73025"/>
    <lineage>
        <taxon>Eukaryota</taxon>
        <taxon>Discoba</taxon>
        <taxon>Euglenozoa</taxon>
        <taxon>Euglenida</taxon>
        <taxon>Spirocuta</taxon>
        <taxon>Euglenophyceae</taxon>
        <taxon>Eutreptiales</taxon>
        <taxon>Eutreptiaceae</taxon>
        <taxon>Eutreptiella</taxon>
    </lineage>
</organism>
<reference evidence="1" key="1">
    <citation type="submission" date="2021-01" db="EMBL/GenBank/DDBJ databases">
        <authorList>
            <person name="Corre E."/>
            <person name="Pelletier E."/>
            <person name="Niang G."/>
            <person name="Scheremetjew M."/>
            <person name="Finn R."/>
            <person name="Kale V."/>
            <person name="Holt S."/>
            <person name="Cochrane G."/>
            <person name="Meng A."/>
            <person name="Brown T."/>
            <person name="Cohen L."/>
        </authorList>
    </citation>
    <scope>NUCLEOTIDE SEQUENCE</scope>
    <source>
        <strain evidence="1">CCMP1594</strain>
    </source>
</reference>
<gene>
    <name evidence="1" type="ORF">EGYM00163_LOCUS22528</name>
</gene>